<dbReference type="EMBL" id="JBHSGB010000010">
    <property type="protein sequence ID" value="MFC4655279.1"/>
    <property type="molecule type" value="Genomic_DNA"/>
</dbReference>
<sequence length="156" mass="17937">MIRLSRTSWNNVLIYTVLVLIGLFVVLPEYWQRGEQAAPTQLVPANQALLALHYPAHQVERAGPVWRVQPVALSDAQLQQLVTYWQQGTLAAPSPLNPIQPVLRSEVFSWLAGKPAQQHWQLYQADEQWWLKAVDTDLWFRLTETEAQQIFPTALR</sequence>
<organism evidence="2 3">
    <name type="scientific">Rheinheimera marina</name>
    <dbReference type="NCBI Taxonomy" id="1774958"/>
    <lineage>
        <taxon>Bacteria</taxon>
        <taxon>Pseudomonadati</taxon>
        <taxon>Pseudomonadota</taxon>
        <taxon>Gammaproteobacteria</taxon>
        <taxon>Chromatiales</taxon>
        <taxon>Chromatiaceae</taxon>
        <taxon>Rheinheimera</taxon>
    </lineage>
</organism>
<proteinExistence type="predicted"/>
<name>A0ABV9JM31_9GAMM</name>
<dbReference type="Proteomes" id="UP001595962">
    <property type="component" value="Unassembled WGS sequence"/>
</dbReference>
<evidence type="ECO:0000313" key="3">
    <source>
        <dbReference type="Proteomes" id="UP001595962"/>
    </source>
</evidence>
<evidence type="ECO:0000313" key="2">
    <source>
        <dbReference type="EMBL" id="MFC4655279.1"/>
    </source>
</evidence>
<gene>
    <name evidence="2" type="ORF">ACFO3I_09685</name>
</gene>
<keyword evidence="1" id="KW-0812">Transmembrane</keyword>
<evidence type="ECO:0000256" key="1">
    <source>
        <dbReference type="SAM" id="Phobius"/>
    </source>
</evidence>
<keyword evidence="1" id="KW-1133">Transmembrane helix</keyword>
<feature type="transmembrane region" description="Helical" evidence="1">
    <location>
        <begin position="12"/>
        <end position="31"/>
    </location>
</feature>
<reference evidence="3" key="1">
    <citation type="journal article" date="2019" name="Int. J. Syst. Evol. Microbiol.">
        <title>The Global Catalogue of Microorganisms (GCM) 10K type strain sequencing project: providing services to taxonomists for standard genome sequencing and annotation.</title>
        <authorList>
            <consortium name="The Broad Institute Genomics Platform"/>
            <consortium name="The Broad Institute Genome Sequencing Center for Infectious Disease"/>
            <person name="Wu L."/>
            <person name="Ma J."/>
        </authorList>
    </citation>
    <scope>NUCLEOTIDE SEQUENCE [LARGE SCALE GENOMIC DNA]</scope>
    <source>
        <strain evidence="3">DT28</strain>
    </source>
</reference>
<accession>A0ABV9JM31</accession>
<protein>
    <submittedName>
        <fullName evidence="2">Uncharacterized protein</fullName>
    </submittedName>
</protein>
<keyword evidence="1" id="KW-0472">Membrane</keyword>
<keyword evidence="3" id="KW-1185">Reference proteome</keyword>
<comment type="caution">
    <text evidence="2">The sequence shown here is derived from an EMBL/GenBank/DDBJ whole genome shotgun (WGS) entry which is preliminary data.</text>
</comment>
<dbReference type="RefSeq" id="WP_377333741.1">
    <property type="nucleotide sequence ID" value="NZ_JBHSGB010000010.1"/>
</dbReference>